<dbReference type="Gene3D" id="3.30.1450.10">
    <property type="match status" value="1"/>
</dbReference>
<name>S6B280_SULDS</name>
<dbReference type="eggNOG" id="COG2913">
    <property type="taxonomic scope" value="Bacteria"/>
</dbReference>
<keyword evidence="4" id="KW-0564">Palmitate</keyword>
<evidence type="ECO:0000256" key="5">
    <source>
        <dbReference type="SAM" id="MobiDB-lite"/>
    </source>
</evidence>
<feature type="domain" description="Outer membrane protein assembly factor BamE" evidence="7">
    <location>
        <begin position="39"/>
        <end position="107"/>
    </location>
</feature>
<proteinExistence type="inferred from homology"/>
<keyword evidence="1 4" id="KW-0732">Signal</keyword>
<dbReference type="EMBL" id="AP013066">
    <property type="protein sequence ID" value="BAN34757.1"/>
    <property type="molecule type" value="Genomic_DNA"/>
</dbReference>
<dbReference type="Pfam" id="PF04355">
    <property type="entry name" value="BamE"/>
    <property type="match status" value="1"/>
</dbReference>
<evidence type="ECO:0000259" key="7">
    <source>
        <dbReference type="Pfam" id="PF04355"/>
    </source>
</evidence>
<comment type="subunit">
    <text evidence="4">Part of the Bam complex.</text>
</comment>
<dbReference type="HAMAP" id="MF_00925">
    <property type="entry name" value="OM_assembly_BamE"/>
    <property type="match status" value="1"/>
</dbReference>
<gene>
    <name evidence="4" type="primary">bamE</name>
    <name evidence="8" type="ORF">SCD_n00916</name>
</gene>
<comment type="function">
    <text evidence="4">Part of the outer membrane protein assembly complex, which is involved in assembly and insertion of beta-barrel proteins into the outer membrane.</text>
</comment>
<dbReference type="GO" id="GO:0051205">
    <property type="term" value="P:protein insertion into membrane"/>
    <property type="evidence" value="ECO:0007669"/>
    <property type="project" value="UniProtKB-UniRule"/>
</dbReference>
<feature type="region of interest" description="Disordered" evidence="5">
    <location>
        <begin position="118"/>
        <end position="146"/>
    </location>
</feature>
<dbReference type="HOGENOM" id="CLU_083835_3_1_4"/>
<dbReference type="KEGG" id="sdr:SCD_n00916"/>
<dbReference type="OrthoDB" id="9808250at2"/>
<dbReference type="InterPro" id="IPR007450">
    <property type="entry name" value="BamE_dom"/>
</dbReference>
<dbReference type="InterPro" id="IPR026592">
    <property type="entry name" value="BamE"/>
</dbReference>
<dbReference type="GO" id="GO:1990063">
    <property type="term" value="C:Bam protein complex"/>
    <property type="evidence" value="ECO:0007669"/>
    <property type="project" value="TreeGrafter"/>
</dbReference>
<dbReference type="GO" id="GO:0030674">
    <property type="term" value="F:protein-macromolecule adaptor activity"/>
    <property type="evidence" value="ECO:0007669"/>
    <property type="project" value="TreeGrafter"/>
</dbReference>
<comment type="similarity">
    <text evidence="4">Belongs to the BamE family.</text>
</comment>
<organism evidence="8 9">
    <name type="scientific">Sulfuricella denitrificans (strain DSM 22764 / NBRC 105220 / skB26)</name>
    <dbReference type="NCBI Taxonomy" id="1163617"/>
    <lineage>
        <taxon>Bacteria</taxon>
        <taxon>Pseudomonadati</taxon>
        <taxon>Pseudomonadota</taxon>
        <taxon>Betaproteobacteria</taxon>
        <taxon>Nitrosomonadales</taxon>
        <taxon>Sulfuricellaceae</taxon>
        <taxon>Sulfuricella</taxon>
    </lineage>
</organism>
<dbReference type="PROSITE" id="PS51257">
    <property type="entry name" value="PROKAR_LIPOPROTEIN"/>
    <property type="match status" value="1"/>
</dbReference>
<evidence type="ECO:0000256" key="3">
    <source>
        <dbReference type="ARBA" id="ARBA00023237"/>
    </source>
</evidence>
<evidence type="ECO:0000313" key="9">
    <source>
        <dbReference type="Proteomes" id="UP000015559"/>
    </source>
</evidence>
<dbReference type="RefSeq" id="WP_009206295.1">
    <property type="nucleotide sequence ID" value="NC_022357.1"/>
</dbReference>
<evidence type="ECO:0000256" key="2">
    <source>
        <dbReference type="ARBA" id="ARBA00023136"/>
    </source>
</evidence>
<evidence type="ECO:0000256" key="1">
    <source>
        <dbReference type="ARBA" id="ARBA00022729"/>
    </source>
</evidence>
<evidence type="ECO:0000313" key="8">
    <source>
        <dbReference type="EMBL" id="BAN34757.1"/>
    </source>
</evidence>
<feature type="chain" id="PRO_5009020702" description="Outer membrane protein assembly factor BamE" evidence="6">
    <location>
        <begin position="24"/>
        <end position="160"/>
    </location>
</feature>
<feature type="signal peptide" evidence="6">
    <location>
        <begin position="1"/>
        <end position="23"/>
    </location>
</feature>
<keyword evidence="9" id="KW-1185">Reference proteome</keyword>
<dbReference type="AlphaFoldDB" id="S6B280"/>
<dbReference type="InterPro" id="IPR037873">
    <property type="entry name" value="BamE-like"/>
</dbReference>
<keyword evidence="2 4" id="KW-0472">Membrane</keyword>
<dbReference type="GO" id="GO:0043165">
    <property type="term" value="P:Gram-negative-bacterium-type cell outer membrane assembly"/>
    <property type="evidence" value="ECO:0007669"/>
    <property type="project" value="UniProtKB-UniRule"/>
</dbReference>
<dbReference type="STRING" id="1163617.SCD_n00916"/>
<dbReference type="PANTHER" id="PTHR37482">
    <property type="entry name" value="OUTER MEMBRANE PROTEIN ASSEMBLY FACTOR BAME"/>
    <property type="match status" value="1"/>
</dbReference>
<comment type="subcellular location">
    <subcellularLocation>
        <location evidence="4">Cell outer membrane</location>
        <topology evidence="4">Lipid-anchor</topology>
    </subcellularLocation>
</comment>
<dbReference type="Proteomes" id="UP000015559">
    <property type="component" value="Chromosome"/>
</dbReference>
<reference evidence="8 9" key="1">
    <citation type="journal article" date="2012" name="Appl. Environ. Microbiol.">
        <title>Draft genome sequence of a psychrotolerant sulfur-oxidizing bacterium, Sulfuricella denitrificans skB26, and proteomic insights into cold adaptation.</title>
        <authorList>
            <person name="Watanabe T."/>
            <person name="Kojima H."/>
            <person name="Fukui M."/>
        </authorList>
    </citation>
    <scope>NUCLEOTIDE SEQUENCE [LARGE SCALE GENOMIC DNA]</scope>
    <source>
        <strain evidence="9">skB26</strain>
    </source>
</reference>
<evidence type="ECO:0000256" key="6">
    <source>
        <dbReference type="SAM" id="SignalP"/>
    </source>
</evidence>
<protein>
    <recommendedName>
        <fullName evidence="4">Outer membrane protein assembly factor BamE</fullName>
    </recommendedName>
</protein>
<keyword evidence="4" id="KW-0449">Lipoprotein</keyword>
<dbReference type="PANTHER" id="PTHR37482:SF1">
    <property type="entry name" value="OUTER MEMBRANE PROTEIN ASSEMBLY FACTOR BAME"/>
    <property type="match status" value="1"/>
</dbReference>
<keyword evidence="3 4" id="KW-0998">Cell outer membrane</keyword>
<accession>S6B280</accession>
<sequence length="160" mass="17618">MKSVLRALAAISILLLVACSVTEKVGEKLTPYKIDIQQGNVVTQEMVAKLKPGMTKAQVRFVLGTPLITDAFHASRWDYVYRYQKAGKLTEERKLALFFDQELLQRVEGDVVAASPVTEEKNAPVTTGEPAKAAEQSAQGTAPTKEEKGFFGRMIEKIGF</sequence>
<evidence type="ECO:0000256" key="4">
    <source>
        <dbReference type="HAMAP-Rule" id="MF_00925"/>
    </source>
</evidence>